<keyword evidence="6" id="KW-1185">Reference proteome</keyword>
<dbReference type="EMBL" id="VMNX01000254">
    <property type="protein sequence ID" value="MPY54228.1"/>
    <property type="molecule type" value="Genomic_DNA"/>
</dbReference>
<keyword evidence="3 5" id="KW-0326">Glycosidase</keyword>
<evidence type="ECO:0000259" key="4">
    <source>
        <dbReference type="Pfam" id="PF00933"/>
    </source>
</evidence>
<comment type="similarity">
    <text evidence="1">Belongs to the glycosyl hydrolase 3 family.</text>
</comment>
<gene>
    <name evidence="5" type="primary">nagZ</name>
    <name evidence="5" type="ORF">FPZ41_39000</name>
</gene>
<evidence type="ECO:0000313" key="5">
    <source>
        <dbReference type="EMBL" id="MPY54228.1"/>
    </source>
</evidence>
<dbReference type="RefSeq" id="WP_322621295.1">
    <property type="nucleotide sequence ID" value="NZ_VMNX01000254.1"/>
</dbReference>
<dbReference type="InterPro" id="IPR050226">
    <property type="entry name" value="NagZ_Beta-hexosaminidase"/>
</dbReference>
<dbReference type="GO" id="GO:0004563">
    <property type="term" value="F:beta-N-acetylhexosaminidase activity"/>
    <property type="evidence" value="ECO:0007669"/>
    <property type="project" value="UniProtKB-EC"/>
</dbReference>
<dbReference type="GO" id="GO:0009254">
    <property type="term" value="P:peptidoglycan turnover"/>
    <property type="evidence" value="ECO:0007669"/>
    <property type="project" value="TreeGrafter"/>
</dbReference>
<name>A0A5N8X5L1_9ACTN</name>
<dbReference type="Pfam" id="PF00933">
    <property type="entry name" value="Glyco_hydro_3"/>
    <property type="match status" value="1"/>
</dbReference>
<dbReference type="InterPro" id="IPR036962">
    <property type="entry name" value="Glyco_hydro_3_N_sf"/>
</dbReference>
<evidence type="ECO:0000256" key="2">
    <source>
        <dbReference type="ARBA" id="ARBA00022801"/>
    </source>
</evidence>
<dbReference type="PANTHER" id="PTHR30480:SF16">
    <property type="entry name" value="GLYCOSIDE HYDROLASE FAMILY 3 DOMAIN PROTEIN"/>
    <property type="match status" value="1"/>
</dbReference>
<dbReference type="Gene3D" id="3.20.20.300">
    <property type="entry name" value="Glycoside hydrolase, family 3, N-terminal domain"/>
    <property type="match status" value="1"/>
</dbReference>
<sequence length="503" mass="52373">MTHHPEHAHHQPDLPADLDEAAHRCLVAGFEGTTAVPDDLKGLIERGLGGVILFTRNVRDADQLRGLTERLRELRPDLLVAIDNEGGGIGHLVGAGAPEVPGNFALGVVDDTELTARCADALAGHLASLGITASYAPVADLQHQPRNPIVRTRSFGADPALVSRQLRAWITATEARGVASCAKHFPGHGGTETDSHHDMAVDPRPYDELAHDIEPFRAAVAAGVPMLMSAHVVYPALDPERPATLSPRVLGELLRGDLGFDGVLVSDALEMKAISDRYGEAAGARLALAAGVDQVVVAVADLDVTLACRNAVLQALRAGELPAERVLEAAGRVRQLARRYATPVVSGPWDAGAGLEAARRAVRGQALPGPVRGAHVVDLFPPPHPALNWGGEDLLTEVRALDPTATGTAVTEEPADLAGLVAEALRGAEGSPLVVAAYDAGLHPWQHRLRDALLAGRPDAVRVATGLPEPGNAGDAAGAAGGLCSYGRGRVNLRAVAEVLTGG</sequence>
<dbReference type="GO" id="GO:0005975">
    <property type="term" value="P:carbohydrate metabolic process"/>
    <property type="evidence" value="ECO:0007669"/>
    <property type="project" value="InterPro"/>
</dbReference>
<protein>
    <submittedName>
        <fullName evidence="5">Beta-N-acetylhexosaminidase</fullName>
        <ecNumber evidence="5">3.2.1.52</ecNumber>
    </submittedName>
</protein>
<organism evidence="5 6">
    <name type="scientific">Streptomyces acidicola</name>
    <dbReference type="NCBI Taxonomy" id="2596892"/>
    <lineage>
        <taxon>Bacteria</taxon>
        <taxon>Bacillati</taxon>
        <taxon>Actinomycetota</taxon>
        <taxon>Actinomycetes</taxon>
        <taxon>Kitasatosporales</taxon>
        <taxon>Streptomycetaceae</taxon>
        <taxon>Streptomyces</taxon>
    </lineage>
</organism>
<dbReference type="InterPro" id="IPR017853">
    <property type="entry name" value="GH"/>
</dbReference>
<dbReference type="EC" id="3.2.1.52" evidence="5"/>
<dbReference type="PANTHER" id="PTHR30480">
    <property type="entry name" value="BETA-HEXOSAMINIDASE-RELATED"/>
    <property type="match status" value="1"/>
</dbReference>
<proteinExistence type="inferred from homology"/>
<dbReference type="Proteomes" id="UP000373149">
    <property type="component" value="Unassembled WGS sequence"/>
</dbReference>
<dbReference type="NCBIfam" id="NF003740">
    <property type="entry name" value="PRK05337.1"/>
    <property type="match status" value="1"/>
</dbReference>
<dbReference type="SUPFAM" id="SSF51445">
    <property type="entry name" value="(Trans)glycosidases"/>
    <property type="match status" value="1"/>
</dbReference>
<dbReference type="InterPro" id="IPR001764">
    <property type="entry name" value="Glyco_hydro_3_N"/>
</dbReference>
<reference evidence="5 6" key="1">
    <citation type="submission" date="2019-09" db="EMBL/GenBank/DDBJ databases">
        <authorList>
            <person name="Duangmal K."/>
            <person name="Teo W.F.A."/>
            <person name="Lipun K."/>
        </authorList>
    </citation>
    <scope>NUCLEOTIDE SEQUENCE [LARGE SCALE GENOMIC DNA]</scope>
    <source>
        <strain evidence="5 6">K1PN6</strain>
    </source>
</reference>
<evidence type="ECO:0000313" key="6">
    <source>
        <dbReference type="Proteomes" id="UP000373149"/>
    </source>
</evidence>
<accession>A0A5N8X5L1</accession>
<evidence type="ECO:0000256" key="1">
    <source>
        <dbReference type="ARBA" id="ARBA00005336"/>
    </source>
</evidence>
<keyword evidence="2 5" id="KW-0378">Hydrolase</keyword>
<evidence type="ECO:0000256" key="3">
    <source>
        <dbReference type="ARBA" id="ARBA00023295"/>
    </source>
</evidence>
<dbReference type="AlphaFoldDB" id="A0A5N8X5L1"/>
<feature type="domain" description="Glycoside hydrolase family 3 N-terminal" evidence="4">
    <location>
        <begin position="43"/>
        <end position="335"/>
    </location>
</feature>
<comment type="caution">
    <text evidence="5">The sequence shown here is derived from an EMBL/GenBank/DDBJ whole genome shotgun (WGS) entry which is preliminary data.</text>
</comment>